<proteinExistence type="predicted"/>
<evidence type="ECO:0000256" key="1">
    <source>
        <dbReference type="SAM" id="MobiDB-lite"/>
    </source>
</evidence>
<dbReference type="PROSITE" id="PS51257">
    <property type="entry name" value="PROKAR_LIPOPROTEIN"/>
    <property type="match status" value="1"/>
</dbReference>
<dbReference type="AlphaFoldDB" id="A0A0A2LXH2"/>
<feature type="region of interest" description="Disordered" evidence="1">
    <location>
        <begin position="29"/>
        <end position="78"/>
    </location>
</feature>
<evidence type="ECO:0000313" key="3">
    <source>
        <dbReference type="Proteomes" id="UP000030152"/>
    </source>
</evidence>
<accession>A0A0A2LXH2</accession>
<dbReference type="RefSeq" id="WP_020212010.1">
    <property type="nucleotide sequence ID" value="NZ_JRLX01000028.1"/>
</dbReference>
<evidence type="ECO:0000313" key="2">
    <source>
        <dbReference type="EMBL" id="KGO85087.1"/>
    </source>
</evidence>
<organism evidence="2 3">
    <name type="scientific">Flavobacterium rivuli WB 3.3-2 = DSM 21788</name>
    <dbReference type="NCBI Taxonomy" id="1121895"/>
    <lineage>
        <taxon>Bacteria</taxon>
        <taxon>Pseudomonadati</taxon>
        <taxon>Bacteroidota</taxon>
        <taxon>Flavobacteriia</taxon>
        <taxon>Flavobacteriales</taxon>
        <taxon>Flavobacteriaceae</taxon>
        <taxon>Flavobacterium</taxon>
    </lineage>
</organism>
<sequence length="78" mass="8289">MKKFVNNLAVFMVIALTGLFVGCKDKAEKADSYGPNENYSNETPTNNDNAAKDSTIHETGPGSATVGDTVNRTPPANK</sequence>
<feature type="compositionally biased region" description="Polar residues" evidence="1">
    <location>
        <begin position="35"/>
        <end position="49"/>
    </location>
</feature>
<dbReference type="EMBL" id="JRLX01000028">
    <property type="protein sequence ID" value="KGO85087.1"/>
    <property type="molecule type" value="Genomic_DNA"/>
</dbReference>
<evidence type="ECO:0008006" key="4">
    <source>
        <dbReference type="Google" id="ProtNLM"/>
    </source>
</evidence>
<dbReference type="Proteomes" id="UP000030152">
    <property type="component" value="Unassembled WGS sequence"/>
</dbReference>
<dbReference type="STRING" id="1121895.GCA_000378485_00884"/>
<comment type="caution">
    <text evidence="2">The sequence shown here is derived from an EMBL/GenBank/DDBJ whole genome shotgun (WGS) entry which is preliminary data.</text>
</comment>
<keyword evidence="3" id="KW-1185">Reference proteome</keyword>
<feature type="compositionally biased region" description="Polar residues" evidence="1">
    <location>
        <begin position="66"/>
        <end position="78"/>
    </location>
</feature>
<name>A0A0A2LXH2_9FLAO</name>
<protein>
    <recommendedName>
        <fullName evidence="4">Lipoprotein</fullName>
    </recommendedName>
</protein>
<gene>
    <name evidence="2" type="ORF">Q765_18270</name>
</gene>
<reference evidence="2 3" key="1">
    <citation type="submission" date="2013-09" db="EMBL/GenBank/DDBJ databases">
        <authorList>
            <person name="Zeng Z."/>
            <person name="Chen C."/>
        </authorList>
    </citation>
    <scope>NUCLEOTIDE SEQUENCE [LARGE SCALE GENOMIC DNA]</scope>
    <source>
        <strain evidence="2 3">WB 3.3-2</strain>
    </source>
</reference>